<feature type="domain" description="Programmed cell death protein 2 C-terminal" evidence="2">
    <location>
        <begin position="311"/>
        <end position="412"/>
    </location>
</feature>
<dbReference type="GO" id="GO:0005737">
    <property type="term" value="C:cytoplasm"/>
    <property type="evidence" value="ECO:0007669"/>
    <property type="project" value="InterPro"/>
</dbReference>
<dbReference type="PANTHER" id="PTHR46421">
    <property type="entry name" value="PROGRAMMED CELL DEATH PROTEIN 2-LIKE"/>
    <property type="match status" value="1"/>
</dbReference>
<gene>
    <name evidence="3" type="ORF">SNE40_017142</name>
</gene>
<name>A0AAN8JGI6_PATCE</name>
<feature type="region of interest" description="Disordered" evidence="1">
    <location>
        <begin position="100"/>
        <end position="127"/>
    </location>
</feature>
<evidence type="ECO:0000313" key="3">
    <source>
        <dbReference type="EMBL" id="KAK6173738.1"/>
    </source>
</evidence>
<feature type="compositionally biased region" description="Polar residues" evidence="1">
    <location>
        <begin position="100"/>
        <end position="111"/>
    </location>
</feature>
<dbReference type="GO" id="GO:0006915">
    <property type="term" value="P:apoptotic process"/>
    <property type="evidence" value="ECO:0007669"/>
    <property type="project" value="TreeGrafter"/>
</dbReference>
<feature type="compositionally biased region" description="Polar residues" evidence="1">
    <location>
        <begin position="278"/>
        <end position="292"/>
    </location>
</feature>
<dbReference type="Pfam" id="PF04194">
    <property type="entry name" value="PDCD2_C"/>
    <property type="match status" value="1"/>
</dbReference>
<dbReference type="InterPro" id="IPR052815">
    <property type="entry name" value="PDCD2-like_regulator"/>
</dbReference>
<evidence type="ECO:0000313" key="4">
    <source>
        <dbReference type="Proteomes" id="UP001347796"/>
    </source>
</evidence>
<keyword evidence="4" id="KW-1185">Reference proteome</keyword>
<proteinExistence type="predicted"/>
<sequence length="422" mass="47194">MTSLLGIPDETIGDGQRLSWDTNKIGGHPNWMYENCCLPVCEGCGRRMKLVVQLYCPLEGSAYHRTLYISACYSKHCYNKPYSWKVQRCQILDQSQATPQATNTVSASTDTWGVDEDDWGDPITTDPVTLDTKDWCDDADDWGEDGDDAVAMVTGNINNSNSCPETKTLPGLKFEQMNLVDVDDISDTSSSHSNDDQMSNIVQEETDDIISRESVGHVVDLLAVKSSDKAEAGISCQEVTETPFKSYYLSVMNESDIVPDNVEVGKLLKDYERETGTDTKSMVKSSSKCPGQNTGGGGAAEEYEKTAIKGDKYSHKFLKRLKLCPRQCIRYCWNDKPMFISPPRDIGVREITCTNCQAKCVFELQLMPPLVNYLKNIHGESVEFGTVIVYTCMNTCWSTNQKLPVLETCYIQPDPDQHLFKL</sequence>
<protein>
    <recommendedName>
        <fullName evidence="2">Programmed cell death protein 2 C-terminal domain-containing protein</fullName>
    </recommendedName>
</protein>
<organism evidence="3 4">
    <name type="scientific">Patella caerulea</name>
    <name type="common">Rayed Mediterranean limpet</name>
    <dbReference type="NCBI Taxonomy" id="87958"/>
    <lineage>
        <taxon>Eukaryota</taxon>
        <taxon>Metazoa</taxon>
        <taxon>Spiralia</taxon>
        <taxon>Lophotrochozoa</taxon>
        <taxon>Mollusca</taxon>
        <taxon>Gastropoda</taxon>
        <taxon>Patellogastropoda</taxon>
        <taxon>Patelloidea</taxon>
        <taxon>Patellidae</taxon>
        <taxon>Patella</taxon>
    </lineage>
</organism>
<evidence type="ECO:0000259" key="2">
    <source>
        <dbReference type="Pfam" id="PF04194"/>
    </source>
</evidence>
<evidence type="ECO:0000256" key="1">
    <source>
        <dbReference type="SAM" id="MobiDB-lite"/>
    </source>
</evidence>
<feature type="region of interest" description="Disordered" evidence="1">
    <location>
        <begin position="277"/>
        <end position="300"/>
    </location>
</feature>
<dbReference type="PANTHER" id="PTHR46421:SF1">
    <property type="entry name" value="PROGRAMMED CELL DEATH PROTEIN 2-LIKE"/>
    <property type="match status" value="1"/>
</dbReference>
<comment type="caution">
    <text evidence="3">The sequence shown here is derived from an EMBL/GenBank/DDBJ whole genome shotgun (WGS) entry which is preliminary data.</text>
</comment>
<accession>A0AAN8JGI6</accession>
<dbReference type="AlphaFoldDB" id="A0AAN8JGI6"/>
<dbReference type="InterPro" id="IPR007320">
    <property type="entry name" value="PDCD2_C"/>
</dbReference>
<dbReference type="Proteomes" id="UP001347796">
    <property type="component" value="Unassembled WGS sequence"/>
</dbReference>
<reference evidence="3 4" key="1">
    <citation type="submission" date="2024-01" db="EMBL/GenBank/DDBJ databases">
        <title>The genome of the rayed Mediterranean limpet Patella caerulea (Linnaeus, 1758).</title>
        <authorList>
            <person name="Anh-Thu Weber A."/>
            <person name="Halstead-Nussloch G."/>
        </authorList>
    </citation>
    <scope>NUCLEOTIDE SEQUENCE [LARGE SCALE GENOMIC DNA]</scope>
    <source>
        <strain evidence="3">AATW-2023a</strain>
        <tissue evidence="3">Whole specimen</tissue>
    </source>
</reference>
<dbReference type="EMBL" id="JAZGQO010000011">
    <property type="protein sequence ID" value="KAK6173738.1"/>
    <property type="molecule type" value="Genomic_DNA"/>
</dbReference>